<dbReference type="CDD" id="cd05312">
    <property type="entry name" value="NAD_bind_1_malic_enz"/>
    <property type="match status" value="1"/>
</dbReference>
<dbReference type="InterPro" id="IPR001891">
    <property type="entry name" value="Malic_OxRdtase"/>
</dbReference>
<keyword evidence="19" id="KW-1185">Reference proteome</keyword>
<evidence type="ECO:0000256" key="5">
    <source>
        <dbReference type="ARBA" id="ARBA00023002"/>
    </source>
</evidence>
<dbReference type="PIRSF" id="PIRSF000106">
    <property type="entry name" value="ME"/>
    <property type="match status" value="1"/>
</dbReference>
<feature type="binding site" evidence="14">
    <location>
        <position position="251"/>
    </location>
    <ligand>
        <name>a divalent metal cation</name>
        <dbReference type="ChEBI" id="CHEBI:60240"/>
    </ligand>
</feature>
<dbReference type="PATRIC" id="fig|465721.4.peg.1712"/>
<dbReference type="GO" id="GO:0051287">
    <property type="term" value="F:NAD binding"/>
    <property type="evidence" value="ECO:0007669"/>
    <property type="project" value="InterPro"/>
</dbReference>
<dbReference type="GO" id="GO:0006108">
    <property type="term" value="P:malate metabolic process"/>
    <property type="evidence" value="ECO:0007669"/>
    <property type="project" value="TreeGrafter"/>
</dbReference>
<evidence type="ECO:0000259" key="16">
    <source>
        <dbReference type="SMART" id="SM00919"/>
    </source>
</evidence>
<dbReference type="Gene3D" id="3.40.50.10380">
    <property type="entry name" value="Malic enzyme, N-terminal domain"/>
    <property type="match status" value="1"/>
</dbReference>
<feature type="binding site" evidence="14">
    <location>
        <position position="250"/>
    </location>
    <ligand>
        <name>a divalent metal cation</name>
        <dbReference type="ChEBI" id="CHEBI:60240"/>
    </ligand>
</feature>
<name>A0A127F9E7_STEDE</name>
<dbReference type="GO" id="GO:0046872">
    <property type="term" value="F:metal ion binding"/>
    <property type="evidence" value="ECO:0007669"/>
    <property type="project" value="UniProtKB-KW"/>
</dbReference>
<evidence type="ECO:0000256" key="1">
    <source>
        <dbReference type="ARBA" id="ARBA00001936"/>
    </source>
</evidence>
<evidence type="ECO:0000256" key="13">
    <source>
        <dbReference type="PIRSR" id="PIRSR000106-2"/>
    </source>
</evidence>
<dbReference type="PANTHER" id="PTHR23406:SF34">
    <property type="entry name" value="NAD-DEPENDENT MALIC ENZYME, MITOCHONDRIAL"/>
    <property type="match status" value="1"/>
</dbReference>
<sequence>MPYRIRRDADSNEAYLETALSGRALLEDPLLNKGTAFTEQERRVFGLAGLLPPAVSSEQDQLARNYANYKSKTTDLERYQCLTALQDRNETLFYHLLSEHLTEMVPIIYTPVVGIACQEYSRIYHRPRGLYISIDQQDMLDELLAAVRRDVEVICVTDGERILGLGDLGIGGMGIPIGKLSLYTVCAGIHPATTLPIVLDVGTNNRELLEDPLYLGRRHERIRGDRYDAFMEAFVTAVAKRFPHAVLQWEDFAKNNAGRLLERYRDRLCSFNDDIQGTGAVTLAAVMAASAATATSIAEQRIVLLGAGSAAVGIATQLVIAMVESGLSPDAARAQICLIDSQGLVHDGREDLDAGKRLYAQPQALFSGSNSTIPSLLEVVRQVRPTVLIGAAAQPGAFDEQIVREMARHVEYPAIFPLSNPTSRCEALPEDLVRWTDARALIATGSPFAPVEYAGRSIPIPQCNNAFIFPGLGLGVLASGAARITDAMFVAAARALSGLSPALADASAPLLPTVEQVREASRHVALAVAREAERADLAPAMTDEELIHRIDEKMWTPRYLPYRRAS</sequence>
<evidence type="ECO:0000313" key="19">
    <source>
        <dbReference type="Proteomes" id="UP000070250"/>
    </source>
</evidence>
<evidence type="ECO:0000256" key="3">
    <source>
        <dbReference type="ARBA" id="ARBA00011738"/>
    </source>
</evidence>
<dbReference type="SMART" id="SM01274">
    <property type="entry name" value="malic"/>
    <property type="match status" value="1"/>
</dbReference>
<dbReference type="OrthoDB" id="3314528at2"/>
<feature type="binding site" evidence="13">
    <location>
        <position position="464"/>
    </location>
    <ligand>
        <name>(S)-malate</name>
        <dbReference type="ChEBI" id="CHEBI:15589"/>
    </ligand>
</feature>
<feature type="active site" description="Proton donor" evidence="12">
    <location>
        <position position="109"/>
    </location>
</feature>
<evidence type="ECO:0000256" key="4">
    <source>
        <dbReference type="ARBA" id="ARBA00022723"/>
    </source>
</evidence>
<accession>A0A127F9E7</accession>
<feature type="binding site" evidence="14">
    <location>
        <position position="274"/>
    </location>
    <ligand>
        <name>a divalent metal cation</name>
        <dbReference type="ChEBI" id="CHEBI:60240"/>
    </ligand>
</feature>
<dbReference type="InterPro" id="IPR012301">
    <property type="entry name" value="Malic_N_dom"/>
</dbReference>
<dbReference type="FunFam" id="3.40.50.720:FF:000182">
    <property type="entry name" value="NAD-dependent malic enzyme"/>
    <property type="match status" value="1"/>
</dbReference>
<dbReference type="GO" id="GO:0004470">
    <property type="term" value="F:malic enzyme activity"/>
    <property type="evidence" value="ECO:0007669"/>
    <property type="project" value="InterPro"/>
</dbReference>
<dbReference type="Pfam" id="PF03949">
    <property type="entry name" value="Malic_M"/>
    <property type="match status" value="1"/>
</dbReference>
<dbReference type="EC" id="4.1.1.101" evidence="10"/>
<dbReference type="AlphaFoldDB" id="A0A127F9E7"/>
<feature type="domain" description="Malic enzyme NAD-binding" evidence="16">
    <location>
        <begin position="275"/>
        <end position="533"/>
    </location>
</feature>
<dbReference type="GO" id="GO:0043883">
    <property type="term" value="F:malolactic enzyme activity"/>
    <property type="evidence" value="ECO:0007669"/>
    <property type="project" value="UniProtKB-EC"/>
</dbReference>
<dbReference type="Gene3D" id="3.40.50.720">
    <property type="entry name" value="NAD(P)-binding Rossmann-like Domain"/>
    <property type="match status" value="1"/>
</dbReference>
<dbReference type="InterPro" id="IPR015884">
    <property type="entry name" value="Malic_enzyme_CS"/>
</dbReference>
<evidence type="ECO:0000256" key="9">
    <source>
        <dbReference type="ARBA" id="ARBA00051739"/>
    </source>
</evidence>
<comment type="subunit">
    <text evidence="3">Homodimer.</text>
</comment>
<dbReference type="FunFam" id="3.40.50.10380:FF:000001">
    <property type="entry name" value="NAD-dependent malic enzyme"/>
    <property type="match status" value="1"/>
</dbReference>
<evidence type="ECO:0000256" key="15">
    <source>
        <dbReference type="RuleBase" id="RU003427"/>
    </source>
</evidence>
<dbReference type="Pfam" id="PF00390">
    <property type="entry name" value="malic"/>
    <property type="match status" value="1"/>
</dbReference>
<dbReference type="Proteomes" id="UP000070250">
    <property type="component" value="Chromosome"/>
</dbReference>
<comment type="cofactor">
    <cofactor evidence="1">
        <name>Mn(2+)</name>
        <dbReference type="ChEBI" id="CHEBI:29035"/>
    </cofactor>
</comment>
<comment type="catalytic activity">
    <reaction evidence="9">
        <text>(S)-malate + H(+) = (S)-lactate + CO2</text>
        <dbReference type="Rhea" id="RHEA:46276"/>
        <dbReference type="ChEBI" id="CHEBI:15378"/>
        <dbReference type="ChEBI" id="CHEBI:15589"/>
        <dbReference type="ChEBI" id="CHEBI:16526"/>
        <dbReference type="ChEBI" id="CHEBI:16651"/>
        <dbReference type="EC" id="4.1.1.101"/>
    </reaction>
</comment>
<evidence type="ECO:0000256" key="12">
    <source>
        <dbReference type="PIRSR" id="PIRSR000106-1"/>
    </source>
</evidence>
<keyword evidence="4 14" id="KW-0479">Metal-binding</keyword>
<feature type="active site" description="Proton acceptor" evidence="12">
    <location>
        <position position="179"/>
    </location>
</feature>
<dbReference type="GO" id="GO:0016616">
    <property type="term" value="F:oxidoreductase activity, acting on the CH-OH group of donors, NAD or NADP as acceptor"/>
    <property type="evidence" value="ECO:0007669"/>
    <property type="project" value="InterPro"/>
</dbReference>
<dbReference type="SUPFAM" id="SSF51735">
    <property type="entry name" value="NAD(P)-binding Rossmann-fold domains"/>
    <property type="match status" value="1"/>
</dbReference>
<feature type="binding site" evidence="13">
    <location>
        <position position="420"/>
    </location>
    <ligand>
        <name>(S)-malate</name>
        <dbReference type="ChEBI" id="CHEBI:15589"/>
    </ligand>
</feature>
<dbReference type="PROSITE" id="PS00331">
    <property type="entry name" value="MALIC_ENZYMES"/>
    <property type="match status" value="1"/>
</dbReference>
<dbReference type="PRINTS" id="PR00072">
    <property type="entry name" value="MALOXRDTASE"/>
</dbReference>
<keyword evidence="6" id="KW-0520">NAD</keyword>
<protein>
    <recommendedName>
        <fullName evidence="11">Malolactic enzyme</fullName>
        <ecNumber evidence="10">4.1.1.101</ecNumber>
    </recommendedName>
</protein>
<dbReference type="STRING" id="465721.ACG33_08030"/>
<evidence type="ECO:0000256" key="7">
    <source>
        <dbReference type="ARBA" id="ARBA00023211"/>
    </source>
</evidence>
<evidence type="ECO:0000256" key="11">
    <source>
        <dbReference type="ARBA" id="ARBA00074565"/>
    </source>
</evidence>
<evidence type="ECO:0000259" key="17">
    <source>
        <dbReference type="SMART" id="SM01274"/>
    </source>
</evidence>
<proteinExistence type="inferred from homology"/>
<dbReference type="InterPro" id="IPR046346">
    <property type="entry name" value="Aminoacid_DH-like_N_sf"/>
</dbReference>
<evidence type="ECO:0000256" key="2">
    <source>
        <dbReference type="ARBA" id="ARBA00008785"/>
    </source>
</evidence>
<dbReference type="KEGG" id="sdf:ACG33_08030"/>
<keyword evidence="5 18" id="KW-0560">Oxidoreductase</keyword>
<reference evidence="18 19" key="1">
    <citation type="submission" date="2015-06" db="EMBL/GenBank/DDBJ databases">
        <title>A Comprehensive Approach to Explore the Metabolic and Phylogenetic Diversity of Bacterial Steroid Degradation in the Environment: Testosterone as an Example.</title>
        <authorList>
            <person name="Yang F.-C."/>
            <person name="Chen Y.-L."/>
            <person name="Yu C.-P."/>
            <person name="Tang S.-L."/>
            <person name="Wang P.-H."/>
            <person name="Ismail W."/>
            <person name="Wang C.-H."/>
            <person name="Yang C.-Y."/>
            <person name="Chiang Y.-R."/>
        </authorList>
    </citation>
    <scope>NUCLEOTIDE SEQUENCE [LARGE SCALE GENOMIC DNA]</scope>
    <source>
        <strain evidence="18 19">DSM 18526</strain>
    </source>
</reference>
<evidence type="ECO:0000256" key="6">
    <source>
        <dbReference type="ARBA" id="ARBA00023027"/>
    </source>
</evidence>
<dbReference type="SUPFAM" id="SSF53223">
    <property type="entry name" value="Aminoacid dehydrogenase-like, N-terminal domain"/>
    <property type="match status" value="1"/>
</dbReference>
<dbReference type="InterPro" id="IPR012302">
    <property type="entry name" value="Malic_NAD-bd"/>
</dbReference>
<dbReference type="InterPro" id="IPR036291">
    <property type="entry name" value="NAD(P)-bd_dom_sf"/>
</dbReference>
<gene>
    <name evidence="18" type="ORF">ACG33_08030</name>
</gene>
<dbReference type="NCBIfam" id="NF010052">
    <property type="entry name" value="PRK13529.1"/>
    <property type="match status" value="1"/>
</dbReference>
<dbReference type="SMART" id="SM00919">
    <property type="entry name" value="Malic_M"/>
    <property type="match status" value="1"/>
</dbReference>
<organism evidence="18 19">
    <name type="scientific">Steroidobacter denitrificans</name>
    <dbReference type="NCBI Taxonomy" id="465721"/>
    <lineage>
        <taxon>Bacteria</taxon>
        <taxon>Pseudomonadati</taxon>
        <taxon>Pseudomonadota</taxon>
        <taxon>Gammaproteobacteria</taxon>
        <taxon>Steroidobacterales</taxon>
        <taxon>Steroidobacteraceae</taxon>
        <taxon>Steroidobacter</taxon>
    </lineage>
</organism>
<dbReference type="InterPro" id="IPR037062">
    <property type="entry name" value="Malic_N_dom_sf"/>
</dbReference>
<feature type="binding site" evidence="13">
    <location>
        <position position="161"/>
    </location>
    <ligand>
        <name>(S)-malate</name>
        <dbReference type="ChEBI" id="CHEBI:15589"/>
    </ligand>
</feature>
<feature type="domain" description="Malic enzyme N-terminal" evidence="17">
    <location>
        <begin position="86"/>
        <end position="265"/>
    </location>
</feature>
<comment type="similarity">
    <text evidence="2 15">Belongs to the malic enzymes family.</text>
</comment>
<keyword evidence="8" id="KW-0456">Lyase</keyword>
<dbReference type="EMBL" id="CP011971">
    <property type="protein sequence ID" value="AMN47044.1"/>
    <property type="molecule type" value="Genomic_DNA"/>
</dbReference>
<evidence type="ECO:0000256" key="14">
    <source>
        <dbReference type="PIRSR" id="PIRSR000106-3"/>
    </source>
</evidence>
<dbReference type="RefSeq" id="WP_066920208.1">
    <property type="nucleotide sequence ID" value="NZ_CP011971.1"/>
</dbReference>
<evidence type="ECO:0000256" key="10">
    <source>
        <dbReference type="ARBA" id="ARBA00066983"/>
    </source>
</evidence>
<evidence type="ECO:0000313" key="18">
    <source>
        <dbReference type="EMBL" id="AMN47044.1"/>
    </source>
</evidence>
<keyword evidence="7" id="KW-0464">Manganese</keyword>
<comment type="cofactor">
    <cofactor evidence="14">
        <name>Mg(2+)</name>
        <dbReference type="ChEBI" id="CHEBI:18420"/>
    </cofactor>
    <cofactor evidence="14">
        <name>Mn(2+)</name>
        <dbReference type="ChEBI" id="CHEBI:29035"/>
    </cofactor>
    <text evidence="14">Divalent metal cations. Prefers magnesium or manganese.</text>
</comment>
<dbReference type="PANTHER" id="PTHR23406">
    <property type="entry name" value="MALIC ENZYME-RELATED"/>
    <property type="match status" value="1"/>
</dbReference>
<dbReference type="GO" id="GO:0043464">
    <property type="term" value="P:malolactic fermentation"/>
    <property type="evidence" value="ECO:0007669"/>
    <property type="project" value="UniProtKB-ARBA"/>
</dbReference>
<evidence type="ECO:0000256" key="8">
    <source>
        <dbReference type="ARBA" id="ARBA00023239"/>
    </source>
</evidence>